<name>A0AAW9DW63_ACIAO</name>
<gene>
    <name evidence="7" type="ORF">SIL87_18515</name>
</gene>
<dbReference type="InterPro" id="IPR000292">
    <property type="entry name" value="For/NO2_transpt"/>
</dbReference>
<protein>
    <submittedName>
        <fullName evidence="7">Formate/nitrite transporter family protein</fullName>
    </submittedName>
</protein>
<organism evidence="7 8">
    <name type="scientific">Acidiphilium acidophilum</name>
    <name type="common">Thiobacillus acidophilus</name>
    <dbReference type="NCBI Taxonomy" id="76588"/>
    <lineage>
        <taxon>Bacteria</taxon>
        <taxon>Pseudomonadati</taxon>
        <taxon>Pseudomonadota</taxon>
        <taxon>Alphaproteobacteria</taxon>
        <taxon>Acetobacterales</taxon>
        <taxon>Acidocellaceae</taxon>
        <taxon>Acidiphilium</taxon>
    </lineage>
</organism>
<comment type="caution">
    <text evidence="7">The sequence shown here is derived from an EMBL/GenBank/DDBJ whole genome shotgun (WGS) entry which is preliminary data.</text>
</comment>
<sequence length="302" mass="31832">MGVGMDEDGKAAGSDSPHLDEGEQSQAAQHSGLRPLVIHEIIREEGEDELERSNGALTLSGFAAGLSMGFSFLTEALIRADLPASKWRHLIASFGYSVGFIIAVLGRQQLFTESTLTAILPLLTRRNGETALAVGRLWAIVLVMNLVGTWAFAALLLVHGVFSDAVVDSLGVIAREAIHDAFAATFIRAMFAGWLIALMVWILPSARSARLLTVLLITYVVAIAKLSHIVAGSAEAAYAVLTGTASFGQYLTGFLAPTLLGNIVGGVALVALLNHGTVAEEIQDGIDERGGRKAEGGTVREG</sequence>
<dbReference type="GO" id="GO:0015499">
    <property type="term" value="F:formate transmembrane transporter activity"/>
    <property type="evidence" value="ECO:0007669"/>
    <property type="project" value="TreeGrafter"/>
</dbReference>
<keyword evidence="2 6" id="KW-0812">Transmembrane</keyword>
<accession>A0AAW9DW63</accession>
<dbReference type="Proteomes" id="UP001279553">
    <property type="component" value="Unassembled WGS sequence"/>
</dbReference>
<evidence type="ECO:0000256" key="6">
    <source>
        <dbReference type="SAM" id="Phobius"/>
    </source>
</evidence>
<keyword evidence="4 6" id="KW-0472">Membrane</keyword>
<dbReference type="PANTHER" id="PTHR30520:SF2">
    <property type="entry name" value="INNER MEMBRANE PROTEIN YFDC"/>
    <property type="match status" value="1"/>
</dbReference>
<dbReference type="PANTHER" id="PTHR30520">
    <property type="entry name" value="FORMATE TRANSPORTER-RELATED"/>
    <property type="match status" value="1"/>
</dbReference>
<reference evidence="7 8" key="1">
    <citation type="submission" date="2023-11" db="EMBL/GenBank/DDBJ databases">
        <title>MicrobeMod: A computational toolkit for identifying prokaryotic methylation and restriction-modification with nanopore sequencing.</title>
        <authorList>
            <person name="Crits-Christoph A."/>
            <person name="Kang S.C."/>
            <person name="Lee H."/>
            <person name="Ostrov N."/>
        </authorList>
    </citation>
    <scope>NUCLEOTIDE SEQUENCE [LARGE SCALE GENOMIC DNA]</scope>
    <source>
        <strain evidence="7 8">DSMZ 700</strain>
    </source>
</reference>
<proteinExistence type="predicted"/>
<dbReference type="RefSeq" id="WP_319615602.1">
    <property type="nucleotide sequence ID" value="NZ_JAWXYB010000018.1"/>
</dbReference>
<feature type="transmembrane region" description="Helical" evidence="6">
    <location>
        <begin position="137"/>
        <end position="162"/>
    </location>
</feature>
<dbReference type="InterPro" id="IPR023271">
    <property type="entry name" value="Aquaporin-like"/>
</dbReference>
<feature type="transmembrane region" description="Helical" evidence="6">
    <location>
        <begin position="211"/>
        <end position="230"/>
    </location>
</feature>
<evidence type="ECO:0000256" key="2">
    <source>
        <dbReference type="ARBA" id="ARBA00022692"/>
    </source>
</evidence>
<feature type="transmembrane region" description="Helical" evidence="6">
    <location>
        <begin position="182"/>
        <end position="204"/>
    </location>
</feature>
<dbReference type="Gene3D" id="1.20.1080.10">
    <property type="entry name" value="Glycerol uptake facilitator protein"/>
    <property type="match status" value="1"/>
</dbReference>
<dbReference type="Pfam" id="PF01226">
    <property type="entry name" value="Form_Nir_trans"/>
    <property type="match status" value="1"/>
</dbReference>
<feature type="transmembrane region" description="Helical" evidence="6">
    <location>
        <begin position="90"/>
        <end position="106"/>
    </location>
</feature>
<feature type="transmembrane region" description="Helical" evidence="6">
    <location>
        <begin position="56"/>
        <end position="78"/>
    </location>
</feature>
<dbReference type="AlphaFoldDB" id="A0AAW9DW63"/>
<dbReference type="EMBL" id="JAWXYB010000018">
    <property type="protein sequence ID" value="MDX5932749.1"/>
    <property type="molecule type" value="Genomic_DNA"/>
</dbReference>
<evidence type="ECO:0000313" key="8">
    <source>
        <dbReference type="Proteomes" id="UP001279553"/>
    </source>
</evidence>
<feature type="transmembrane region" description="Helical" evidence="6">
    <location>
        <begin position="250"/>
        <end position="273"/>
    </location>
</feature>
<evidence type="ECO:0000256" key="4">
    <source>
        <dbReference type="ARBA" id="ARBA00023136"/>
    </source>
</evidence>
<evidence type="ECO:0000256" key="3">
    <source>
        <dbReference type="ARBA" id="ARBA00022989"/>
    </source>
</evidence>
<comment type="subcellular location">
    <subcellularLocation>
        <location evidence="1">Membrane</location>
        <topology evidence="1">Multi-pass membrane protein</topology>
    </subcellularLocation>
</comment>
<evidence type="ECO:0000256" key="5">
    <source>
        <dbReference type="SAM" id="MobiDB-lite"/>
    </source>
</evidence>
<evidence type="ECO:0000313" key="7">
    <source>
        <dbReference type="EMBL" id="MDX5932749.1"/>
    </source>
</evidence>
<keyword evidence="8" id="KW-1185">Reference proteome</keyword>
<evidence type="ECO:0000256" key="1">
    <source>
        <dbReference type="ARBA" id="ARBA00004141"/>
    </source>
</evidence>
<feature type="region of interest" description="Disordered" evidence="5">
    <location>
        <begin position="1"/>
        <end position="31"/>
    </location>
</feature>
<keyword evidence="3 6" id="KW-1133">Transmembrane helix</keyword>
<dbReference type="GO" id="GO:0005886">
    <property type="term" value="C:plasma membrane"/>
    <property type="evidence" value="ECO:0007669"/>
    <property type="project" value="TreeGrafter"/>
</dbReference>